<dbReference type="InterPro" id="IPR019991">
    <property type="entry name" value="GTP-bd_ribosome_bgen"/>
</dbReference>
<dbReference type="SUPFAM" id="SSF52540">
    <property type="entry name" value="P-loop containing nucleoside triphosphate hydrolases"/>
    <property type="match status" value="1"/>
</dbReference>
<dbReference type="InterPro" id="IPR006073">
    <property type="entry name" value="GTP-bd"/>
</dbReference>
<feature type="domain" description="CP-type G" evidence="6">
    <location>
        <begin position="27"/>
        <end position="191"/>
    </location>
</feature>
<feature type="binding site" evidence="5">
    <location>
        <position position="187"/>
    </location>
    <ligand>
        <name>GTP</name>
        <dbReference type="ChEBI" id="CHEBI:37565"/>
    </ligand>
</feature>
<evidence type="ECO:0000256" key="5">
    <source>
        <dbReference type="PIRSR" id="PIRSR006230-1"/>
    </source>
</evidence>
<evidence type="ECO:0000313" key="8">
    <source>
        <dbReference type="Proteomes" id="UP000824242"/>
    </source>
</evidence>
<dbReference type="GO" id="GO:0005525">
    <property type="term" value="F:GTP binding"/>
    <property type="evidence" value="ECO:0007669"/>
    <property type="project" value="UniProtKB-KW"/>
</dbReference>
<evidence type="ECO:0000256" key="3">
    <source>
        <dbReference type="ARBA" id="ARBA00023134"/>
    </source>
</evidence>
<comment type="subcellular location">
    <subcellularLocation>
        <location evidence="4">Cytoplasm</location>
    </subcellularLocation>
</comment>
<dbReference type="Gene3D" id="1.10.1580.10">
    <property type="match status" value="1"/>
</dbReference>
<dbReference type="NCBIfam" id="TIGR03596">
    <property type="entry name" value="GTPase_YlqF"/>
    <property type="match status" value="1"/>
</dbReference>
<protein>
    <recommendedName>
        <fullName evidence="1 4">Ribosome biogenesis GTPase A</fullName>
    </recommendedName>
</protein>
<dbReference type="EMBL" id="DVGZ01000021">
    <property type="protein sequence ID" value="HIR46408.1"/>
    <property type="molecule type" value="Genomic_DNA"/>
</dbReference>
<keyword evidence="3 4" id="KW-0342">GTP-binding</keyword>
<dbReference type="GO" id="GO:0003924">
    <property type="term" value="F:GTPase activity"/>
    <property type="evidence" value="ECO:0007669"/>
    <property type="project" value="TreeGrafter"/>
</dbReference>
<proteinExistence type="inferred from homology"/>
<dbReference type="AlphaFoldDB" id="A0A9D1DE85"/>
<evidence type="ECO:0000259" key="6">
    <source>
        <dbReference type="PROSITE" id="PS51721"/>
    </source>
</evidence>
<dbReference type="FunFam" id="3.40.50.300:FF:000590">
    <property type="entry name" value="Ribosome biogenesis GTPase A"/>
    <property type="match status" value="1"/>
</dbReference>
<dbReference type="CDD" id="cd01856">
    <property type="entry name" value="YlqF"/>
    <property type="match status" value="1"/>
</dbReference>
<dbReference type="PIRSF" id="PIRSF006230">
    <property type="entry name" value="MG442"/>
    <property type="match status" value="1"/>
</dbReference>
<sequence>MIKKETAARETEAVSIQWFPGHMTRTKRQMEKCIRLVDAVAEIVDARVPVSSRNPVLHKLIQGKPRVILMNKSDMADPEETKKWLQRYREQGTPAIAVDCRSGKGLNGFVPLVREVLRDRIAVWESKGMVGRTIRVMVVGIPNVGKSSLINKLCRGGKAAVADRPGVTRENRWFSIGKGFELLDTPGVLWPKFEDKLVGEHLAFTGAVKDEVVDTETLASRLLETLVEVAPCALCERYRLEESSLSEQPGYELLETIGKNRGMLMAGGVVNTERAAAAVLDEFRSAKLGRITLEQAEE</sequence>
<evidence type="ECO:0000313" key="7">
    <source>
        <dbReference type="EMBL" id="HIR46408.1"/>
    </source>
</evidence>
<name>A0A9D1DE85_9FIRM</name>
<comment type="similarity">
    <text evidence="4">Belongs to the TRAFAC class YlqF/YawG GTPase family. MTG1 subfamily.</text>
</comment>
<comment type="function">
    <text evidence="4">Required for a late step of 50S ribosomal subunit assembly. Has GTPase activity.</text>
</comment>
<accession>A0A9D1DE85</accession>
<comment type="caution">
    <text evidence="7">The sequence shown here is derived from an EMBL/GenBank/DDBJ whole genome shotgun (WGS) entry which is preliminary data.</text>
</comment>
<dbReference type="InterPro" id="IPR016478">
    <property type="entry name" value="GTPase_MTG1"/>
</dbReference>
<dbReference type="Gene3D" id="3.40.50.300">
    <property type="entry name" value="P-loop containing nucleotide triphosphate hydrolases"/>
    <property type="match status" value="1"/>
</dbReference>
<dbReference type="GO" id="GO:0006412">
    <property type="term" value="P:translation"/>
    <property type="evidence" value="ECO:0007669"/>
    <property type="project" value="TreeGrafter"/>
</dbReference>
<dbReference type="GO" id="GO:0005737">
    <property type="term" value="C:cytoplasm"/>
    <property type="evidence" value="ECO:0007669"/>
    <property type="project" value="UniProtKB-SubCell"/>
</dbReference>
<feature type="binding site" evidence="5">
    <location>
        <begin position="143"/>
        <end position="148"/>
    </location>
    <ligand>
        <name>GTP</name>
        <dbReference type="ChEBI" id="CHEBI:37565"/>
    </ligand>
</feature>
<feature type="binding site" evidence="5">
    <location>
        <begin position="71"/>
        <end position="74"/>
    </location>
    <ligand>
        <name>GTP</name>
        <dbReference type="ChEBI" id="CHEBI:37565"/>
    </ligand>
</feature>
<keyword evidence="2 4" id="KW-0547">Nucleotide-binding</keyword>
<evidence type="ECO:0000256" key="1">
    <source>
        <dbReference type="ARBA" id="ARBA00014898"/>
    </source>
</evidence>
<dbReference type="Pfam" id="PF01926">
    <property type="entry name" value="MMR_HSR1"/>
    <property type="match status" value="1"/>
</dbReference>
<dbReference type="PANTHER" id="PTHR45782">
    <property type="entry name" value="MITOCHONDRIAL RIBOSOME-ASSOCIATED GTPASE 1"/>
    <property type="match status" value="1"/>
</dbReference>
<organism evidence="7 8">
    <name type="scientific">Candidatus Caccousia avicola</name>
    <dbReference type="NCBI Taxonomy" id="2840721"/>
    <lineage>
        <taxon>Bacteria</taxon>
        <taxon>Bacillati</taxon>
        <taxon>Bacillota</taxon>
        <taxon>Clostridia</taxon>
        <taxon>Eubacteriales</taxon>
        <taxon>Oscillospiraceae</taxon>
        <taxon>Oscillospiraceae incertae sedis</taxon>
        <taxon>Candidatus Caccousia</taxon>
    </lineage>
</organism>
<dbReference type="PANTHER" id="PTHR45782:SF4">
    <property type="entry name" value="MITOCHONDRIAL RIBOSOME-ASSOCIATED GTPASE 1"/>
    <property type="match status" value="1"/>
</dbReference>
<dbReference type="PROSITE" id="PS51721">
    <property type="entry name" value="G_CP"/>
    <property type="match status" value="1"/>
</dbReference>
<dbReference type="InterPro" id="IPR027417">
    <property type="entry name" value="P-loop_NTPase"/>
</dbReference>
<dbReference type="InterPro" id="IPR023179">
    <property type="entry name" value="GTP-bd_ortho_bundle_sf"/>
</dbReference>
<dbReference type="Proteomes" id="UP000824242">
    <property type="component" value="Unassembled WGS sequence"/>
</dbReference>
<dbReference type="InterPro" id="IPR030378">
    <property type="entry name" value="G_CP_dom"/>
</dbReference>
<reference evidence="7" key="1">
    <citation type="submission" date="2020-10" db="EMBL/GenBank/DDBJ databases">
        <authorList>
            <person name="Gilroy R."/>
        </authorList>
    </citation>
    <scope>NUCLEOTIDE SEQUENCE</scope>
    <source>
        <strain evidence="7">ChiSxjej1B13-7958</strain>
    </source>
</reference>
<evidence type="ECO:0000256" key="4">
    <source>
        <dbReference type="PIRNR" id="PIRNR006230"/>
    </source>
</evidence>
<keyword evidence="4" id="KW-0963">Cytoplasm</keyword>
<evidence type="ECO:0000256" key="2">
    <source>
        <dbReference type="ARBA" id="ARBA00022741"/>
    </source>
</evidence>
<gene>
    <name evidence="7" type="primary">ylqF</name>
    <name evidence="7" type="ORF">IAB89_01930</name>
</gene>
<reference evidence="7" key="2">
    <citation type="journal article" date="2021" name="PeerJ">
        <title>Extensive microbial diversity within the chicken gut microbiome revealed by metagenomics and culture.</title>
        <authorList>
            <person name="Gilroy R."/>
            <person name="Ravi A."/>
            <person name="Getino M."/>
            <person name="Pursley I."/>
            <person name="Horton D.L."/>
            <person name="Alikhan N.F."/>
            <person name="Baker D."/>
            <person name="Gharbi K."/>
            <person name="Hall N."/>
            <person name="Watson M."/>
            <person name="Adriaenssens E.M."/>
            <person name="Foster-Nyarko E."/>
            <person name="Jarju S."/>
            <person name="Secka A."/>
            <person name="Antonio M."/>
            <person name="Oren A."/>
            <person name="Chaudhuri R.R."/>
            <person name="La Ragione R."/>
            <person name="Hildebrand F."/>
            <person name="Pallen M.J."/>
        </authorList>
    </citation>
    <scope>NUCLEOTIDE SEQUENCE</scope>
    <source>
        <strain evidence="7">ChiSxjej1B13-7958</strain>
    </source>
</reference>